<proteinExistence type="predicted"/>
<gene>
    <name evidence="1" type="ORF">PoB_001712500</name>
</gene>
<keyword evidence="2" id="KW-1185">Reference proteome</keyword>
<dbReference type="Proteomes" id="UP000735302">
    <property type="component" value="Unassembled WGS sequence"/>
</dbReference>
<accession>A0AAV3Z5A1</accession>
<sequence length="100" mass="11714">MNPLKLLSKVYHNVIESNQIQIDVEGEMGWPNQWNGERNCPLEGCPEWRLKLRVSTPGRGSFISGYNYITIQSDTNQMGDREQIFLQDPSSRWYRLRVNI</sequence>
<evidence type="ECO:0000313" key="2">
    <source>
        <dbReference type="Proteomes" id="UP000735302"/>
    </source>
</evidence>
<dbReference type="AlphaFoldDB" id="A0AAV3Z5A1"/>
<organism evidence="1 2">
    <name type="scientific">Plakobranchus ocellatus</name>
    <dbReference type="NCBI Taxonomy" id="259542"/>
    <lineage>
        <taxon>Eukaryota</taxon>
        <taxon>Metazoa</taxon>
        <taxon>Spiralia</taxon>
        <taxon>Lophotrochozoa</taxon>
        <taxon>Mollusca</taxon>
        <taxon>Gastropoda</taxon>
        <taxon>Heterobranchia</taxon>
        <taxon>Euthyneura</taxon>
        <taxon>Panpulmonata</taxon>
        <taxon>Sacoglossa</taxon>
        <taxon>Placobranchoidea</taxon>
        <taxon>Plakobranchidae</taxon>
        <taxon>Plakobranchus</taxon>
    </lineage>
</organism>
<evidence type="ECO:0000313" key="1">
    <source>
        <dbReference type="EMBL" id="GFN90619.1"/>
    </source>
</evidence>
<protein>
    <recommendedName>
        <fullName evidence="3">MATH domain-containing protein</fullName>
    </recommendedName>
</protein>
<comment type="caution">
    <text evidence="1">The sequence shown here is derived from an EMBL/GenBank/DDBJ whole genome shotgun (WGS) entry which is preliminary data.</text>
</comment>
<dbReference type="EMBL" id="BLXT01002056">
    <property type="protein sequence ID" value="GFN90619.1"/>
    <property type="molecule type" value="Genomic_DNA"/>
</dbReference>
<reference evidence="1 2" key="1">
    <citation type="journal article" date="2021" name="Elife">
        <title>Chloroplast acquisition without the gene transfer in kleptoplastic sea slugs, Plakobranchus ocellatus.</title>
        <authorList>
            <person name="Maeda T."/>
            <person name="Takahashi S."/>
            <person name="Yoshida T."/>
            <person name="Shimamura S."/>
            <person name="Takaki Y."/>
            <person name="Nagai Y."/>
            <person name="Toyoda A."/>
            <person name="Suzuki Y."/>
            <person name="Arimoto A."/>
            <person name="Ishii H."/>
            <person name="Satoh N."/>
            <person name="Nishiyama T."/>
            <person name="Hasebe M."/>
            <person name="Maruyama T."/>
            <person name="Minagawa J."/>
            <person name="Obokata J."/>
            <person name="Shigenobu S."/>
        </authorList>
    </citation>
    <scope>NUCLEOTIDE SEQUENCE [LARGE SCALE GENOMIC DNA]</scope>
</reference>
<name>A0AAV3Z5A1_9GAST</name>
<evidence type="ECO:0008006" key="3">
    <source>
        <dbReference type="Google" id="ProtNLM"/>
    </source>
</evidence>